<dbReference type="InterPro" id="IPR045112">
    <property type="entry name" value="PPAN-like"/>
</dbReference>
<dbReference type="PROSITE" id="PS50833">
    <property type="entry name" value="BRIX"/>
    <property type="match status" value="1"/>
</dbReference>
<feature type="domain" description="Brix" evidence="2">
    <location>
        <begin position="26"/>
        <end position="342"/>
    </location>
</feature>
<evidence type="ECO:0000259" key="2">
    <source>
        <dbReference type="PROSITE" id="PS50833"/>
    </source>
</evidence>
<comment type="caution">
    <text evidence="3">The sequence shown here is derived from an EMBL/GenBank/DDBJ whole genome shotgun (WGS) entry which is preliminary data.</text>
</comment>
<evidence type="ECO:0000313" key="3">
    <source>
        <dbReference type="EMBL" id="OEJ91730.1"/>
    </source>
</evidence>
<dbReference type="InterPro" id="IPR007109">
    <property type="entry name" value="Brix"/>
</dbReference>
<feature type="compositionally biased region" description="Acidic residues" evidence="1">
    <location>
        <begin position="287"/>
        <end position="299"/>
    </location>
</feature>
<dbReference type="OrthoDB" id="10261452at2759"/>
<dbReference type="GO" id="GO:0000027">
    <property type="term" value="P:ribosomal large subunit assembly"/>
    <property type="evidence" value="ECO:0007669"/>
    <property type="project" value="TreeGrafter"/>
</dbReference>
<dbReference type="GO" id="GO:0030687">
    <property type="term" value="C:preribosome, large subunit precursor"/>
    <property type="evidence" value="ECO:0007669"/>
    <property type="project" value="TreeGrafter"/>
</dbReference>
<gene>
    <name evidence="3" type="ORF">AWRI3580_g889</name>
</gene>
<dbReference type="Proteomes" id="UP000095358">
    <property type="component" value="Unassembled WGS sequence"/>
</dbReference>
<proteinExistence type="predicted"/>
<accession>A0A1E5RXJ6</accession>
<feature type="compositionally biased region" description="Acidic residues" evidence="1">
    <location>
        <begin position="424"/>
        <end position="457"/>
    </location>
</feature>
<dbReference type="PANTHER" id="PTHR12661:SF5">
    <property type="entry name" value="SUPPRESSOR OF SWI4 1 HOMOLOG"/>
    <property type="match status" value="1"/>
</dbReference>
<keyword evidence="4" id="KW-1185">Reference proteome</keyword>
<dbReference type="GO" id="GO:0006364">
    <property type="term" value="P:rRNA processing"/>
    <property type="evidence" value="ECO:0007669"/>
    <property type="project" value="InterPro"/>
</dbReference>
<reference evidence="4" key="1">
    <citation type="journal article" date="2016" name="Genome Announc.">
        <title>Genome sequences of three species of Hanseniaspora isolated from spontaneous wine fermentations.</title>
        <authorList>
            <person name="Sternes P.R."/>
            <person name="Lee D."/>
            <person name="Kutyna D.R."/>
            <person name="Borneman A.R."/>
        </authorList>
    </citation>
    <scope>NUCLEOTIDE SEQUENCE [LARGE SCALE GENOMIC DNA]</scope>
    <source>
        <strain evidence="4">AWRI3580</strain>
    </source>
</reference>
<dbReference type="PANTHER" id="PTHR12661">
    <property type="entry name" value="PETER PAN-RELATED"/>
    <property type="match status" value="1"/>
</dbReference>
<sequence length="457" mass="53135">MAKRRSKNRTHVPVENDKDTSIPKSICIRLGTLAMKNKSLKQLVNDFRLILSPHTAIKLKELNKNKLKDFIVMCSPLNVTHLFTFTQSTNNDNDIYLKLGKLHNGPTVTFKVNEYSLVKDINKFKNKSISTHGLLFQEPPLLVMNGFKNDIPQEKIIISLFQNIYPPINPMNKKIEDIKRVLLINKQEDGTVEIRQYMIVIKDLINKKDIKAKNIDKLLRLKDDKRRTIPSLKKKKDISSLVLEDLGYMTSDNESEIEDEQIIKEEDEIKQEIEAEEELLAKAEEKVEDEIKEEDEEEQQAIKKQKLNDGEKSSSNKKAIKLHEIGPRLSLSLLKIESDLFKGETLYHSYIKKTSKEIQELQKKHDEKVRLKEQRKKEQEANLQKKKEAKEEKKKRKEERRLQRKEQQSNQEEGSEDKGKSVSEDDVSSSEDEYADVPEDIDSDLLSEIDENPSDEE</sequence>
<dbReference type="VEuPathDB" id="FungiDB:AWRI3580_g889"/>
<name>A0A1E5RXJ6_HANUV</name>
<dbReference type="SMART" id="SM00879">
    <property type="entry name" value="Brix"/>
    <property type="match status" value="1"/>
</dbReference>
<dbReference type="Pfam" id="PF04427">
    <property type="entry name" value="Brix"/>
    <property type="match status" value="1"/>
</dbReference>
<dbReference type="STRING" id="29833.A0A1E5RXJ6"/>
<feature type="region of interest" description="Disordered" evidence="1">
    <location>
        <begin position="357"/>
        <end position="457"/>
    </location>
</feature>
<dbReference type="GO" id="GO:0005730">
    <property type="term" value="C:nucleolus"/>
    <property type="evidence" value="ECO:0007669"/>
    <property type="project" value="UniProtKB-ARBA"/>
</dbReference>
<evidence type="ECO:0000313" key="4">
    <source>
        <dbReference type="Proteomes" id="UP000095358"/>
    </source>
</evidence>
<feature type="compositionally biased region" description="Basic and acidic residues" evidence="1">
    <location>
        <begin position="357"/>
        <end position="392"/>
    </location>
</feature>
<feature type="region of interest" description="Disordered" evidence="1">
    <location>
        <begin position="287"/>
        <end position="322"/>
    </location>
</feature>
<evidence type="ECO:0000256" key="1">
    <source>
        <dbReference type="SAM" id="MobiDB-lite"/>
    </source>
</evidence>
<protein>
    <submittedName>
        <fullName evidence="3">Ribosome biogenesis protein SSF2</fullName>
    </submittedName>
</protein>
<dbReference type="GO" id="GO:0019843">
    <property type="term" value="F:rRNA binding"/>
    <property type="evidence" value="ECO:0007669"/>
    <property type="project" value="InterPro"/>
</dbReference>
<dbReference type="AlphaFoldDB" id="A0A1E5RXJ6"/>
<organism evidence="3 4">
    <name type="scientific">Hanseniaspora uvarum</name>
    <name type="common">Yeast</name>
    <name type="synonym">Kloeckera apiculata</name>
    <dbReference type="NCBI Taxonomy" id="29833"/>
    <lineage>
        <taxon>Eukaryota</taxon>
        <taxon>Fungi</taxon>
        <taxon>Dikarya</taxon>
        <taxon>Ascomycota</taxon>
        <taxon>Saccharomycotina</taxon>
        <taxon>Saccharomycetes</taxon>
        <taxon>Saccharomycodales</taxon>
        <taxon>Saccharomycodaceae</taxon>
        <taxon>Hanseniaspora</taxon>
    </lineage>
</organism>
<dbReference type="EMBL" id="LPNN01000002">
    <property type="protein sequence ID" value="OEJ91730.1"/>
    <property type="molecule type" value="Genomic_DNA"/>
</dbReference>